<protein>
    <recommendedName>
        <fullName evidence="10">Autophagocytosis protein</fullName>
    </recommendedName>
</protein>
<organism evidence="8 9">
    <name type="scientific">Entamoeba nuttalli</name>
    <dbReference type="NCBI Taxonomy" id="412467"/>
    <lineage>
        <taxon>Eukaryota</taxon>
        <taxon>Amoebozoa</taxon>
        <taxon>Evosea</taxon>
        <taxon>Archamoebae</taxon>
        <taxon>Mastigamoebida</taxon>
        <taxon>Entamoebidae</taxon>
        <taxon>Entamoeba</taxon>
    </lineage>
</organism>
<keyword evidence="9" id="KW-1185">Reference proteome</keyword>
<keyword evidence="4" id="KW-0963">Cytoplasm</keyword>
<evidence type="ECO:0000256" key="2">
    <source>
        <dbReference type="ARBA" id="ARBA00007683"/>
    </source>
</evidence>
<dbReference type="EMBL" id="BAAFRS010000061">
    <property type="protein sequence ID" value="GAB1220979.1"/>
    <property type="molecule type" value="Genomic_DNA"/>
</dbReference>
<evidence type="ECO:0000256" key="5">
    <source>
        <dbReference type="ARBA" id="ARBA00022786"/>
    </source>
</evidence>
<dbReference type="Pfam" id="PF03987">
    <property type="entry name" value="Autophagy_act_C"/>
    <property type="match status" value="1"/>
</dbReference>
<dbReference type="PANTHER" id="PTHR12866">
    <property type="entry name" value="UBIQUITIN-LIKE-CONJUGATING ENZYME ATG3"/>
    <property type="match status" value="1"/>
</dbReference>
<evidence type="ECO:0000256" key="7">
    <source>
        <dbReference type="ARBA" id="ARBA00023006"/>
    </source>
</evidence>
<comment type="caution">
    <text evidence="8">The sequence shown here is derived from an EMBL/GenBank/DDBJ whole genome shotgun (WGS) entry which is preliminary data.</text>
</comment>
<proteinExistence type="inferred from homology"/>
<dbReference type="PANTHER" id="PTHR12866:SF2">
    <property type="entry name" value="UBIQUITIN-LIKE-CONJUGATING ENZYME ATG3"/>
    <property type="match status" value="1"/>
</dbReference>
<evidence type="ECO:0000256" key="1">
    <source>
        <dbReference type="ARBA" id="ARBA00004496"/>
    </source>
</evidence>
<gene>
    <name evidence="8" type="ORF">ENUP19_0061G0141</name>
</gene>
<evidence type="ECO:0008006" key="10">
    <source>
        <dbReference type="Google" id="ProtNLM"/>
    </source>
</evidence>
<keyword evidence="6" id="KW-0653">Protein transport</keyword>
<evidence type="ECO:0000256" key="6">
    <source>
        <dbReference type="ARBA" id="ARBA00022927"/>
    </source>
</evidence>
<reference evidence="8 9" key="1">
    <citation type="journal article" date="2019" name="PLoS Negl. Trop. Dis.">
        <title>Whole genome sequencing of Entamoeba nuttalli reveals mammalian host-related molecular signatures and a novel octapeptide-repeat surface protein.</title>
        <authorList>
            <person name="Tanaka M."/>
            <person name="Makiuchi T."/>
            <person name="Komiyama T."/>
            <person name="Shiina T."/>
            <person name="Osaki K."/>
            <person name="Tachibana H."/>
        </authorList>
    </citation>
    <scope>NUCLEOTIDE SEQUENCE [LARGE SCALE GENOMIC DNA]</scope>
    <source>
        <strain evidence="8 9">P19-061405</strain>
    </source>
</reference>
<keyword evidence="3" id="KW-0813">Transport</keyword>
<evidence type="ECO:0000313" key="9">
    <source>
        <dbReference type="Proteomes" id="UP001628156"/>
    </source>
</evidence>
<comment type="similarity">
    <text evidence="2">Belongs to the ATG3 family.</text>
</comment>
<evidence type="ECO:0000256" key="4">
    <source>
        <dbReference type="ARBA" id="ARBA00022490"/>
    </source>
</evidence>
<accession>A0ABQ0DDR0</accession>
<evidence type="ECO:0000256" key="3">
    <source>
        <dbReference type="ARBA" id="ARBA00022448"/>
    </source>
</evidence>
<name>A0ABQ0DDR0_9EUKA</name>
<dbReference type="InterPro" id="IPR007135">
    <property type="entry name" value="Atg3/Atg10"/>
</dbReference>
<sequence>MSVLSTLKRKAYETYTKSVDLVKPTLTESQFIEKGVLTPEEFVNAGDFLVNKYRTWQWVGASDCKKTVDYLPADKQFLITRNIRCATRAQGGPPTKTETLIVDGEEFEVPLEEKPEEVFEEDSDEIVDADDIVDADELSEEADDTVATVDVGKTRTYDISIIYSHFDRTPKVWLLGYDEDHKPLTESQMFEDLSATHAGQTATTDTHPFLDIKEIYIHPCRHAQVMKKRVDEMIADGKTPRVDLYLMIFLKFLATVIPTMEYDYGKDF</sequence>
<keyword evidence="7" id="KW-0072">Autophagy</keyword>
<comment type="subcellular location">
    <subcellularLocation>
        <location evidence="1">Cytoplasm</location>
    </subcellularLocation>
</comment>
<keyword evidence="5" id="KW-0833">Ubl conjugation pathway</keyword>
<dbReference type="Proteomes" id="UP001628156">
    <property type="component" value="Unassembled WGS sequence"/>
</dbReference>
<evidence type="ECO:0000313" key="8">
    <source>
        <dbReference type="EMBL" id="GAB1220979.1"/>
    </source>
</evidence>